<dbReference type="Gene3D" id="1.10.10.2840">
    <property type="entry name" value="PucR C-terminal helix-turn-helix domain"/>
    <property type="match status" value="1"/>
</dbReference>
<dbReference type="Pfam" id="PF13556">
    <property type="entry name" value="HTH_30"/>
    <property type="match status" value="1"/>
</dbReference>
<dbReference type="Proteomes" id="UP000281594">
    <property type="component" value="Unassembled WGS sequence"/>
</dbReference>
<reference evidence="4 5" key="1">
    <citation type="journal article" date="2018" name="J. Biol. Chem.">
        <title>Discovery of the actinoplanic acid pathway in Streptomyces rapamycinicus reveals a genetically conserved synergism with rapamycin.</title>
        <authorList>
            <person name="Mrak P."/>
            <person name="Krastel P."/>
            <person name="Pivk Lukancic P."/>
            <person name="Tao J."/>
            <person name="Pistorius D."/>
            <person name="Moore C.M."/>
        </authorList>
    </citation>
    <scope>NUCLEOTIDE SEQUENCE [LARGE SCALE GENOMIC DNA]</scope>
    <source>
        <strain evidence="4 5">NRRL 5491</strain>
    </source>
</reference>
<dbReference type="RefSeq" id="WP_020865222.1">
    <property type="nucleotide sequence ID" value="NC_022785.1"/>
</dbReference>
<dbReference type="InterPro" id="IPR042070">
    <property type="entry name" value="PucR_C-HTH_sf"/>
</dbReference>
<evidence type="ECO:0000313" key="5">
    <source>
        <dbReference type="Proteomes" id="UP000281594"/>
    </source>
</evidence>
<protein>
    <recommendedName>
        <fullName evidence="6">CdaR family transcriptional regulator</fullName>
    </recommendedName>
</protein>
<dbReference type="InterPro" id="IPR041522">
    <property type="entry name" value="CdaR_GGDEF"/>
</dbReference>
<proteinExistence type="inferred from homology"/>
<feature type="domain" description="CdaR GGDEF-like" evidence="3">
    <location>
        <begin position="172"/>
        <end position="292"/>
    </location>
</feature>
<evidence type="ECO:0008006" key="6">
    <source>
        <dbReference type="Google" id="ProtNLM"/>
    </source>
</evidence>
<organism evidence="4 5">
    <name type="scientific">Streptomyces rapamycinicus (strain ATCC 29253 / DSM 41530 / NRRL 5491 / AYB-994)</name>
    <name type="common">Streptomyces hygroscopicus (strain ATCC 29253)</name>
    <dbReference type="NCBI Taxonomy" id="1343740"/>
    <lineage>
        <taxon>Bacteria</taxon>
        <taxon>Bacillati</taxon>
        <taxon>Actinomycetota</taxon>
        <taxon>Actinomycetes</taxon>
        <taxon>Kitasatosporales</taxon>
        <taxon>Streptomycetaceae</taxon>
        <taxon>Streptomyces</taxon>
        <taxon>Streptomyces violaceusniger group</taxon>
    </lineage>
</organism>
<dbReference type="AlphaFoldDB" id="A0A0A0N4X8"/>
<dbReference type="InterPro" id="IPR051448">
    <property type="entry name" value="CdaR-like_regulators"/>
</dbReference>
<comment type="caution">
    <text evidence="4">The sequence shown here is derived from an EMBL/GenBank/DDBJ whole genome shotgun (WGS) entry which is preliminary data.</text>
</comment>
<comment type="similarity">
    <text evidence="1">Belongs to the CdaR family.</text>
</comment>
<dbReference type="PANTHER" id="PTHR33744:SF1">
    <property type="entry name" value="DNA-BINDING TRANSCRIPTIONAL ACTIVATOR ADER"/>
    <property type="match status" value="1"/>
</dbReference>
<dbReference type="Pfam" id="PF17853">
    <property type="entry name" value="GGDEF_2"/>
    <property type="match status" value="1"/>
</dbReference>
<evidence type="ECO:0000313" key="4">
    <source>
        <dbReference type="EMBL" id="RLV76093.1"/>
    </source>
</evidence>
<evidence type="ECO:0000259" key="2">
    <source>
        <dbReference type="Pfam" id="PF13556"/>
    </source>
</evidence>
<name>A0A0A0N4X8_STRRN</name>
<dbReference type="SUPFAM" id="SSF55781">
    <property type="entry name" value="GAF domain-like"/>
    <property type="match status" value="1"/>
</dbReference>
<dbReference type="PANTHER" id="PTHR33744">
    <property type="entry name" value="CARBOHYDRATE DIACID REGULATOR"/>
    <property type="match status" value="1"/>
</dbReference>
<evidence type="ECO:0000256" key="1">
    <source>
        <dbReference type="ARBA" id="ARBA00006754"/>
    </source>
</evidence>
<dbReference type="InterPro" id="IPR025736">
    <property type="entry name" value="PucR_C-HTH_dom"/>
</dbReference>
<sequence>MVSELQRLVDAFGARLGRSIAIDDTRLKLLAYNAHTGDVDDARIESVMHRGVSTALVAHVCEQGAAQASDVFTLPPCPQIGITIERVGMPIRYDDALLGYVWLISSDGPIGDRAVELLREAAAQAALVLHRGYLGVEVTRSRARELVRDLIAPDQALRTEAGAALVEEQHAVAGPVTVLVAMVAREEGEPLAEERRLALELAVDRCRRRLPPSRGLALTRPDHALLLTIWPGARSQVIERNAAELAEVLREKLVAELGLGRAALCWIGIGGPRPRLTEAHSSYEEARRAAEVARTTGTLGQVVAHTQLGVYALLGKLTPDELAEGIHPGLRSLLSNPVHRELIETLRVYLDHAGDAQHAATALHIHRSTLYKRLHRVEQLTGLQLDIGDDRLAAHLGLKMAELHPRLADIDESTGRGVLSTGGS</sequence>
<accession>A0A0A0N4X8</accession>
<gene>
    <name evidence="4" type="ORF">D3C57_142745</name>
</gene>
<feature type="domain" description="PucR C-terminal helix-turn-helix" evidence="2">
    <location>
        <begin position="342"/>
        <end position="399"/>
    </location>
</feature>
<dbReference type="HOGENOM" id="CLU_017436_7_2_11"/>
<dbReference type="EMBL" id="QYCY01000002">
    <property type="protein sequence ID" value="RLV76093.1"/>
    <property type="molecule type" value="Genomic_DNA"/>
</dbReference>
<dbReference type="KEGG" id="src:M271_00945"/>
<dbReference type="eggNOG" id="COG3835">
    <property type="taxonomic scope" value="Bacteria"/>
</dbReference>
<dbReference type="STRING" id="1343740.M271_00945"/>
<evidence type="ECO:0000259" key="3">
    <source>
        <dbReference type="Pfam" id="PF17853"/>
    </source>
</evidence>